<dbReference type="Pfam" id="PF22692">
    <property type="entry name" value="LlgE_F_G_D1"/>
    <property type="match status" value="1"/>
</dbReference>
<gene>
    <name evidence="10" type="primary">flgE</name>
    <name evidence="10" type="ORF">PGB34_02645</name>
</gene>
<name>A0AAE3N5J3_9BURK</name>
<dbReference type="GO" id="GO:0071978">
    <property type="term" value="P:bacterial-type flagellum-dependent swarming motility"/>
    <property type="evidence" value="ECO:0007669"/>
    <property type="project" value="TreeGrafter"/>
</dbReference>
<reference evidence="10" key="1">
    <citation type="submission" date="2023-01" db="EMBL/GenBank/DDBJ databases">
        <title>Xenophilus mangrovi sp. nov., isolated from soil of Mangrove nature reserve.</title>
        <authorList>
            <person name="Xu S."/>
            <person name="Liu Z."/>
            <person name="Xu Y."/>
        </authorList>
    </citation>
    <scope>NUCLEOTIDE SEQUENCE</scope>
    <source>
        <strain evidence="10">YW8</strain>
    </source>
</reference>
<dbReference type="EMBL" id="JAQIPB010000001">
    <property type="protein sequence ID" value="MDA7415253.1"/>
    <property type="molecule type" value="Genomic_DNA"/>
</dbReference>
<feature type="domain" description="Flagellar basal body rod protein N-terminal" evidence="6">
    <location>
        <begin position="6"/>
        <end position="31"/>
    </location>
</feature>
<evidence type="ECO:0000259" key="8">
    <source>
        <dbReference type="Pfam" id="PF07559"/>
    </source>
</evidence>
<feature type="domain" description="Flagellar hook protein FlgE/F/G-like D1" evidence="9">
    <location>
        <begin position="83"/>
        <end position="132"/>
    </location>
</feature>
<dbReference type="InterPro" id="IPR037058">
    <property type="entry name" value="Falgellar_hook_FlgE_sf"/>
</dbReference>
<feature type="domain" description="Flagellar basal-body/hook protein C-terminal" evidence="7">
    <location>
        <begin position="359"/>
        <end position="403"/>
    </location>
</feature>
<dbReference type="AlphaFoldDB" id="A0AAE3N5J3"/>
<keyword evidence="10" id="KW-0966">Cell projection</keyword>
<dbReference type="Pfam" id="PF00460">
    <property type="entry name" value="Flg_bb_rod"/>
    <property type="match status" value="1"/>
</dbReference>
<dbReference type="InterPro" id="IPR020013">
    <property type="entry name" value="Flagellar_FlgE/F/G"/>
</dbReference>
<comment type="subcellular location">
    <subcellularLocation>
        <location evidence="1 5">Bacterial flagellum basal body</location>
    </subcellularLocation>
</comment>
<proteinExistence type="inferred from homology"/>
<comment type="caution">
    <text evidence="10">The sequence shown here is derived from an EMBL/GenBank/DDBJ whole genome shotgun (WGS) entry which is preliminary data.</text>
</comment>
<feature type="domain" description="Flagellar hook protein FlgE D2" evidence="8">
    <location>
        <begin position="164"/>
        <end position="285"/>
    </location>
</feature>
<dbReference type="GO" id="GO:0005829">
    <property type="term" value="C:cytosol"/>
    <property type="evidence" value="ECO:0007669"/>
    <property type="project" value="TreeGrafter"/>
</dbReference>
<dbReference type="Gene3D" id="2.60.98.20">
    <property type="entry name" value="Flagellar hook protein FlgE"/>
    <property type="match status" value="1"/>
</dbReference>
<evidence type="ECO:0000256" key="2">
    <source>
        <dbReference type="ARBA" id="ARBA00009677"/>
    </source>
</evidence>
<dbReference type="InterPro" id="IPR010930">
    <property type="entry name" value="Flg_bb/hook_C_dom"/>
</dbReference>
<dbReference type="InterPro" id="IPR037925">
    <property type="entry name" value="FlgE/F/G-like"/>
</dbReference>
<dbReference type="Proteomes" id="UP001212602">
    <property type="component" value="Unassembled WGS sequence"/>
</dbReference>
<dbReference type="InterPro" id="IPR001444">
    <property type="entry name" value="Flag_bb_rod_N"/>
</dbReference>
<organism evidence="10 11">
    <name type="scientific">Xenophilus arseniciresistens</name>
    <dbReference type="NCBI Taxonomy" id="1283306"/>
    <lineage>
        <taxon>Bacteria</taxon>
        <taxon>Pseudomonadati</taxon>
        <taxon>Pseudomonadota</taxon>
        <taxon>Betaproteobacteria</taxon>
        <taxon>Burkholderiales</taxon>
        <taxon>Comamonadaceae</taxon>
        <taxon>Xenophilus</taxon>
    </lineage>
</organism>
<evidence type="ECO:0000256" key="5">
    <source>
        <dbReference type="RuleBase" id="RU362116"/>
    </source>
</evidence>
<evidence type="ECO:0000259" key="9">
    <source>
        <dbReference type="Pfam" id="PF22692"/>
    </source>
</evidence>
<comment type="function">
    <text evidence="5">A flexible structure which links the flagellar filament to the drive apparatus in the basal body.</text>
</comment>
<dbReference type="GO" id="GO:0009425">
    <property type="term" value="C:bacterial-type flagellum basal body"/>
    <property type="evidence" value="ECO:0007669"/>
    <property type="project" value="UniProtKB-SubCell"/>
</dbReference>
<keyword evidence="11" id="KW-1185">Reference proteome</keyword>
<evidence type="ECO:0000259" key="6">
    <source>
        <dbReference type="Pfam" id="PF00460"/>
    </source>
</evidence>
<dbReference type="NCBIfam" id="NF004238">
    <property type="entry name" value="PRK05682.1-1"/>
    <property type="match status" value="1"/>
</dbReference>
<evidence type="ECO:0000313" key="11">
    <source>
        <dbReference type="Proteomes" id="UP001212602"/>
    </source>
</evidence>
<dbReference type="PANTHER" id="PTHR30435">
    <property type="entry name" value="FLAGELLAR PROTEIN"/>
    <property type="match status" value="1"/>
</dbReference>
<evidence type="ECO:0000313" key="10">
    <source>
        <dbReference type="EMBL" id="MDA7415253.1"/>
    </source>
</evidence>
<keyword evidence="10" id="KW-0969">Cilium</keyword>
<keyword evidence="4 5" id="KW-0975">Bacterial flagellum</keyword>
<keyword evidence="10" id="KW-0282">Flagellum</keyword>
<dbReference type="RefSeq" id="WP_271426513.1">
    <property type="nucleotide sequence ID" value="NZ_JAQIPB010000001.1"/>
</dbReference>
<evidence type="ECO:0000259" key="7">
    <source>
        <dbReference type="Pfam" id="PF06429"/>
    </source>
</evidence>
<comment type="similarity">
    <text evidence="2 5">Belongs to the flagella basal body rod proteins family.</text>
</comment>
<dbReference type="PANTHER" id="PTHR30435:SF1">
    <property type="entry name" value="FLAGELLAR HOOK PROTEIN FLGE"/>
    <property type="match status" value="1"/>
</dbReference>
<dbReference type="GO" id="GO:0009424">
    <property type="term" value="C:bacterial-type flagellum hook"/>
    <property type="evidence" value="ECO:0007669"/>
    <property type="project" value="TreeGrafter"/>
</dbReference>
<evidence type="ECO:0000256" key="3">
    <source>
        <dbReference type="ARBA" id="ARBA00019015"/>
    </source>
</evidence>
<accession>A0AAE3N5J3</accession>
<dbReference type="InterPro" id="IPR053967">
    <property type="entry name" value="LlgE_F_G-like_D1"/>
</dbReference>
<dbReference type="SUPFAM" id="SSF117143">
    <property type="entry name" value="Flagellar hook protein flgE"/>
    <property type="match status" value="1"/>
</dbReference>
<dbReference type="NCBIfam" id="TIGR03506">
    <property type="entry name" value="FlgEFG_subfam"/>
    <property type="match status" value="1"/>
</dbReference>
<dbReference type="Pfam" id="PF06429">
    <property type="entry name" value="Flg_bbr_C"/>
    <property type="match status" value="1"/>
</dbReference>
<evidence type="ECO:0000256" key="4">
    <source>
        <dbReference type="ARBA" id="ARBA00023143"/>
    </source>
</evidence>
<sequence>MSFQQALSGLNAASRSLDVIGHNIANSGTVGMKSSRAEFAEVYASSAGGIGGTNVGLGVAVGAVTQQFAQGSLSITGNDLDVAVNGSGFFQVTAADGSTAYTRAGNFKLDKDGNIITASGAQVMGYPTDASGVRQSFDAQPLRLPTGAPIPARRTTAMAAEITLDASAPIAANASPPTPLTTYGTSLTAYDAQGLEIPVGLYFQKTANNTWNVYTSVNGSDPGASTPFQLNFLADGSLDPASTIPQITLASPNDPAVTFPATLDLSRLTQVNARFAVSDLSQDGYSAGQLTGIKIENSGVITATYSNGQTQSAGQVALVNFRNTQGLAPSGSGYWVETFASGQPVRGAPGEGTFGQLRSGTLEESNVDLTAELVNMMTTQRAYQANAQTIKTQDQVMSTLVNLR</sequence>
<dbReference type="InterPro" id="IPR011491">
    <property type="entry name" value="FlgE_D2"/>
</dbReference>
<dbReference type="Pfam" id="PF07559">
    <property type="entry name" value="FlgE_D2"/>
    <property type="match status" value="1"/>
</dbReference>
<evidence type="ECO:0000256" key="1">
    <source>
        <dbReference type="ARBA" id="ARBA00004117"/>
    </source>
</evidence>
<protein>
    <recommendedName>
        <fullName evidence="3 5">Flagellar hook protein FlgE</fullName>
    </recommendedName>
</protein>